<dbReference type="InterPro" id="IPR002562">
    <property type="entry name" value="3'-5'_exonuclease_dom"/>
</dbReference>
<dbReference type="PANTHER" id="PTHR43040">
    <property type="entry name" value="RIBONUCLEASE D"/>
    <property type="match status" value="1"/>
</dbReference>
<keyword evidence="4" id="KW-1185">Reference proteome</keyword>
<dbReference type="Pfam" id="PF01612">
    <property type="entry name" value="DNA_pol_A_exo1"/>
    <property type="match status" value="1"/>
</dbReference>
<keyword evidence="3" id="KW-0378">Hydrolase</keyword>
<reference evidence="3 4" key="1">
    <citation type="journal article" date="2020" name="Phytopathology">
        <title>A high-quality genome resource of Botrytis fragariae, a new and rapidly spreading fungal pathogen causing strawberry gray mold in the U.S.A.</title>
        <authorList>
            <person name="Wu Y."/>
            <person name="Saski C.A."/>
            <person name="Schnabel G."/>
            <person name="Xiao S."/>
            <person name="Hu M."/>
        </authorList>
    </citation>
    <scope>NUCLEOTIDE SEQUENCE [LARGE SCALE GENOMIC DNA]</scope>
    <source>
        <strain evidence="3 4">BVB16</strain>
    </source>
</reference>
<dbReference type="PANTHER" id="PTHR43040:SF1">
    <property type="entry name" value="RIBONUCLEASE D"/>
    <property type="match status" value="1"/>
</dbReference>
<organism evidence="3 4">
    <name type="scientific">Botrytis fragariae</name>
    <dbReference type="NCBI Taxonomy" id="1964551"/>
    <lineage>
        <taxon>Eukaryota</taxon>
        <taxon>Fungi</taxon>
        <taxon>Dikarya</taxon>
        <taxon>Ascomycota</taxon>
        <taxon>Pezizomycotina</taxon>
        <taxon>Leotiomycetes</taxon>
        <taxon>Helotiales</taxon>
        <taxon>Sclerotiniaceae</taxon>
        <taxon>Botrytis</taxon>
    </lineage>
</organism>
<dbReference type="AlphaFoldDB" id="A0A8H6B343"/>
<protein>
    <submittedName>
        <fullName evidence="3">Putative 3 -5 exonuclease protein</fullName>
    </submittedName>
</protein>
<evidence type="ECO:0000256" key="1">
    <source>
        <dbReference type="SAM" id="MobiDB-lite"/>
    </source>
</evidence>
<name>A0A8H6B343_9HELO</name>
<feature type="domain" description="3'-5' exonuclease" evidence="2">
    <location>
        <begin position="149"/>
        <end position="342"/>
    </location>
</feature>
<dbReference type="Gene3D" id="3.30.420.10">
    <property type="entry name" value="Ribonuclease H-like superfamily/Ribonuclease H"/>
    <property type="match status" value="1"/>
</dbReference>
<dbReference type="EMBL" id="JABFCT010000002">
    <property type="protein sequence ID" value="KAF5878561.1"/>
    <property type="molecule type" value="Genomic_DNA"/>
</dbReference>
<proteinExistence type="predicted"/>
<dbReference type="InterPro" id="IPR036397">
    <property type="entry name" value="RNaseH_sf"/>
</dbReference>
<sequence>MSTTWDVVFTEEFDENFGMGLDDECERYSKLYSISDLAELQGWNRNLSDNDNEDTESSSSDSMPSLVPASEEGSDYYTSDYNDEIESKSGTEVDFWAVSQDEGDQMGQESGPLIDWDFENSDEPMEQEPLFKTFMIDTPEIFDEFLPVLSQLMKDIPELGYDCEGGKSFGRNGVLTFFSMSILSRRETYIIDVLALTKLGTQVFEQENAEGLSLKKVLGSKKYLQLWFDVRQDWDTLYHLFGLTPGRILDLQLLEFLSRRGSKDSIMGLFRIIRDHGKAFMSNKAHEDWLDEKEEGRQYFSGHELGYGVLEEERPISETTKRYIAGDSDCMFHLYFHLEVQLRNWVKEMQIRIPEKTTESAEKNTELSDAKQHIEAPFIIESRLSTSKPEESTEISSPVEPRRREDWLTFVEEQSMLRAELAMALEYDPNDEDRKYSAPEAFLEISRQQSDPERAAARLAKEIECSLLI</sequence>
<dbReference type="Proteomes" id="UP000531561">
    <property type="component" value="Unassembled WGS sequence"/>
</dbReference>
<evidence type="ECO:0000313" key="3">
    <source>
        <dbReference type="EMBL" id="KAF5878561.1"/>
    </source>
</evidence>
<dbReference type="GeneID" id="59254864"/>
<feature type="region of interest" description="Disordered" evidence="1">
    <location>
        <begin position="42"/>
        <end position="82"/>
    </location>
</feature>
<evidence type="ECO:0000259" key="2">
    <source>
        <dbReference type="Pfam" id="PF01612"/>
    </source>
</evidence>
<dbReference type="GO" id="GO:0006139">
    <property type="term" value="P:nucleobase-containing compound metabolic process"/>
    <property type="evidence" value="ECO:0007669"/>
    <property type="project" value="InterPro"/>
</dbReference>
<comment type="caution">
    <text evidence="3">The sequence shown here is derived from an EMBL/GenBank/DDBJ whole genome shotgun (WGS) entry which is preliminary data.</text>
</comment>
<keyword evidence="3" id="KW-0540">Nuclease</keyword>
<dbReference type="GO" id="GO:0008408">
    <property type="term" value="F:3'-5' exonuclease activity"/>
    <property type="evidence" value="ECO:0007669"/>
    <property type="project" value="InterPro"/>
</dbReference>
<dbReference type="RefSeq" id="XP_037197505.1">
    <property type="nucleotide sequence ID" value="XM_037331172.1"/>
</dbReference>
<accession>A0A8H6B343</accession>
<gene>
    <name evidence="3" type="ORF">Bfra_000728</name>
</gene>
<dbReference type="InterPro" id="IPR012337">
    <property type="entry name" value="RNaseH-like_sf"/>
</dbReference>
<dbReference type="SUPFAM" id="SSF53098">
    <property type="entry name" value="Ribonuclease H-like"/>
    <property type="match status" value="1"/>
</dbReference>
<evidence type="ECO:0000313" key="4">
    <source>
        <dbReference type="Proteomes" id="UP000531561"/>
    </source>
</evidence>
<dbReference type="GO" id="GO:0003676">
    <property type="term" value="F:nucleic acid binding"/>
    <property type="evidence" value="ECO:0007669"/>
    <property type="project" value="InterPro"/>
</dbReference>
<keyword evidence="3" id="KW-0269">Exonuclease</keyword>
<dbReference type="OrthoDB" id="428177at2759"/>